<dbReference type="EMBL" id="CP044496">
    <property type="protein sequence ID" value="QFG51922.1"/>
    <property type="molecule type" value="Genomic_DNA"/>
</dbReference>
<reference evidence="2 3" key="1">
    <citation type="submission" date="2019-09" db="EMBL/GenBank/DDBJ databases">
        <title>Genome sequencing of Lactobacillus acetotolerans.</title>
        <authorList>
            <person name="Kim K."/>
        </authorList>
    </citation>
    <scope>NUCLEOTIDE SEQUENCE [LARGE SCALE GENOMIC DNA]</scope>
    <source>
        <strain evidence="2 3">LA749</strain>
    </source>
</reference>
<proteinExistence type="predicted"/>
<evidence type="ECO:0000256" key="1">
    <source>
        <dbReference type="SAM" id="MobiDB-lite"/>
    </source>
</evidence>
<dbReference type="AlphaFoldDB" id="A0A5P5ZLJ3"/>
<organism evidence="2 3">
    <name type="scientific">Lactobacillus acetotolerans</name>
    <dbReference type="NCBI Taxonomy" id="1600"/>
    <lineage>
        <taxon>Bacteria</taxon>
        <taxon>Bacillati</taxon>
        <taxon>Bacillota</taxon>
        <taxon>Bacilli</taxon>
        <taxon>Lactobacillales</taxon>
        <taxon>Lactobacillaceae</taxon>
        <taxon>Lactobacillus</taxon>
    </lineage>
</organism>
<dbReference type="Proteomes" id="UP000325393">
    <property type="component" value="Chromosome"/>
</dbReference>
<gene>
    <name evidence="2" type="ORF">LA749_08035</name>
</gene>
<evidence type="ECO:0000313" key="2">
    <source>
        <dbReference type="EMBL" id="QFG51922.1"/>
    </source>
</evidence>
<evidence type="ECO:0000313" key="3">
    <source>
        <dbReference type="Proteomes" id="UP000325393"/>
    </source>
</evidence>
<protein>
    <submittedName>
        <fullName evidence="2">Uncharacterized protein</fullName>
    </submittedName>
</protein>
<feature type="compositionally biased region" description="Basic residues" evidence="1">
    <location>
        <begin position="39"/>
        <end position="53"/>
    </location>
</feature>
<dbReference type="GeneID" id="78212934"/>
<accession>A0A5P5ZLJ3</accession>
<dbReference type="CDD" id="cd21631">
    <property type="entry name" value="RHH_CopG_NikR-like"/>
    <property type="match status" value="1"/>
</dbReference>
<sequence>MTKKIDVTNAANSLMDGINMASRANATNAEKAEKSAAATKRKRSTSTNRKAKQTKTPAELRSKRKQILITPETDKQLNLVARIKGTSQNEIINEAVNKYLKNQMKNATIKELVSKLSN</sequence>
<feature type="region of interest" description="Disordered" evidence="1">
    <location>
        <begin position="25"/>
        <end position="65"/>
    </location>
</feature>
<name>A0A5P5ZLJ3_9LACO</name>
<dbReference type="RefSeq" id="WP_056969944.1">
    <property type="nucleotide sequence ID" value="NZ_CP044496.1"/>
</dbReference>